<accession>A0ABR0CF46</accession>
<organism evidence="2 3">
    <name type="scientific">Purpureocillium lilacinum</name>
    <name type="common">Paecilomyces lilacinus</name>
    <dbReference type="NCBI Taxonomy" id="33203"/>
    <lineage>
        <taxon>Eukaryota</taxon>
        <taxon>Fungi</taxon>
        <taxon>Dikarya</taxon>
        <taxon>Ascomycota</taxon>
        <taxon>Pezizomycotina</taxon>
        <taxon>Sordariomycetes</taxon>
        <taxon>Hypocreomycetidae</taxon>
        <taxon>Hypocreales</taxon>
        <taxon>Ophiocordycipitaceae</taxon>
        <taxon>Purpureocillium</taxon>
    </lineage>
</organism>
<evidence type="ECO:0000313" key="2">
    <source>
        <dbReference type="EMBL" id="KAK4094752.1"/>
    </source>
</evidence>
<dbReference type="Proteomes" id="UP001287286">
    <property type="component" value="Unassembled WGS sequence"/>
</dbReference>
<sequence>MAWFLVPPPNARQRSVACFVGDSGDLTRRLSACGAWRRCDDLGPACRRDWSRTAARCWAFRPLDALRDEAAHMRIRRPWCSPEGQLGRIPSFHDAGVAHRADYDASRLDGTAPRLPSRPPVPSAATSWLQRGNRATSGLVPLDDGRLDRPSARRDDRGKRQMSKGGLAGRPGSWDAAAARAAPAPAAAVFPPYQTVGSTARLQRHGRWLLPRPYKFAARPLALSPSGEAFALSSTQPASRHLLGWTTSAASTALAPLSPHVGQSRDGRAASA</sequence>
<feature type="region of interest" description="Disordered" evidence="1">
    <location>
        <begin position="108"/>
        <end position="173"/>
    </location>
</feature>
<name>A0ABR0CF46_PURLI</name>
<proteinExistence type="predicted"/>
<reference evidence="2 3" key="1">
    <citation type="journal article" date="2024" name="Microbiol. Resour. Announc.">
        <title>Genome annotations for the ascomycete fungi Trichoderma harzianum, Trichoderma aggressivum, and Purpureocillium lilacinum.</title>
        <authorList>
            <person name="Beijen E.P.W."/>
            <person name="Ohm R.A."/>
        </authorList>
    </citation>
    <scope>NUCLEOTIDE SEQUENCE [LARGE SCALE GENOMIC DNA]</scope>
    <source>
        <strain evidence="2 3">CBS 150709</strain>
    </source>
</reference>
<feature type="compositionally biased region" description="Polar residues" evidence="1">
    <location>
        <begin position="124"/>
        <end position="136"/>
    </location>
</feature>
<protein>
    <submittedName>
        <fullName evidence="2">Uncharacterized protein</fullName>
    </submittedName>
</protein>
<evidence type="ECO:0000256" key="1">
    <source>
        <dbReference type="SAM" id="MobiDB-lite"/>
    </source>
</evidence>
<evidence type="ECO:0000313" key="3">
    <source>
        <dbReference type="Proteomes" id="UP001287286"/>
    </source>
</evidence>
<dbReference type="EMBL" id="JAWRVI010000003">
    <property type="protein sequence ID" value="KAK4094752.1"/>
    <property type="molecule type" value="Genomic_DNA"/>
</dbReference>
<feature type="compositionally biased region" description="Basic and acidic residues" evidence="1">
    <location>
        <begin position="143"/>
        <end position="159"/>
    </location>
</feature>
<keyword evidence="3" id="KW-1185">Reference proteome</keyword>
<comment type="caution">
    <text evidence="2">The sequence shown here is derived from an EMBL/GenBank/DDBJ whole genome shotgun (WGS) entry which is preliminary data.</text>
</comment>
<gene>
    <name evidence="2" type="ORF">Purlil1_1357</name>
</gene>